<dbReference type="PANTHER" id="PTHR32243">
    <property type="entry name" value="MALTOSE TRANSPORT SYSTEM PERMEASE-RELATED"/>
    <property type="match status" value="1"/>
</dbReference>
<dbReference type="PROSITE" id="PS50928">
    <property type="entry name" value="ABC_TM1"/>
    <property type="match status" value="1"/>
</dbReference>
<comment type="caution">
    <text evidence="9">The sequence shown here is derived from an EMBL/GenBank/DDBJ whole genome shotgun (WGS) entry which is preliminary data.</text>
</comment>
<evidence type="ECO:0000313" key="9">
    <source>
        <dbReference type="EMBL" id="MPM68006.1"/>
    </source>
</evidence>
<organism evidence="9">
    <name type="scientific">bioreactor metagenome</name>
    <dbReference type="NCBI Taxonomy" id="1076179"/>
    <lineage>
        <taxon>unclassified sequences</taxon>
        <taxon>metagenomes</taxon>
        <taxon>ecological metagenomes</taxon>
    </lineage>
</organism>
<dbReference type="InterPro" id="IPR035906">
    <property type="entry name" value="MetI-like_sf"/>
</dbReference>
<comment type="subcellular location">
    <subcellularLocation>
        <location evidence="1">Cell membrane</location>
        <topology evidence="1">Multi-pass membrane protein</topology>
    </subcellularLocation>
</comment>
<gene>
    <name evidence="9" type="primary">sugB_18</name>
    <name evidence="9" type="ORF">SDC9_114932</name>
</gene>
<dbReference type="InterPro" id="IPR050901">
    <property type="entry name" value="BP-dep_ABC_trans_perm"/>
</dbReference>
<evidence type="ECO:0000256" key="1">
    <source>
        <dbReference type="ARBA" id="ARBA00004651"/>
    </source>
</evidence>
<dbReference type="GO" id="GO:0005886">
    <property type="term" value="C:plasma membrane"/>
    <property type="evidence" value="ECO:0007669"/>
    <property type="project" value="UniProtKB-SubCell"/>
</dbReference>
<dbReference type="Gene3D" id="1.10.3720.10">
    <property type="entry name" value="MetI-like"/>
    <property type="match status" value="1"/>
</dbReference>
<name>A0A645BRL6_9ZZZZ</name>
<sequence>MTERRLKPHMSRSKLHKRIIEYFFSVILAIGVLAPVLWMFLTSIMYPKDLTAHPLNLIPSEVTFSRYAEVFASNTTSDPAYIFRVALKNSCIIAVFVTLLSLVIGTIAAYGFARLRFRGRGVLMMLVLFTYMLPPAALVIPLYRIYNSLGLLDKKWPMVILYLSFIIPFIIWVMQGFFGSISNSYEEAAQIDGATRLQTLIYIFFPIARPGAIATGILAFLMSWDEFFYSLIFTSSLNAKTMPVAIAEFNGKFTIDYGMISVAGILGSLIPVLVTLIFQKYIVMGMTTGGVKE</sequence>
<protein>
    <submittedName>
        <fullName evidence="9">Trehalose transport system permease protein SugB</fullName>
    </submittedName>
</protein>
<dbReference type="AlphaFoldDB" id="A0A645BRL6"/>
<feature type="transmembrane region" description="Helical" evidence="7">
    <location>
        <begin position="199"/>
        <end position="221"/>
    </location>
</feature>
<keyword evidence="3" id="KW-1003">Cell membrane</keyword>
<feature type="domain" description="ABC transmembrane type-1" evidence="8">
    <location>
        <begin position="87"/>
        <end position="278"/>
    </location>
</feature>
<evidence type="ECO:0000259" key="8">
    <source>
        <dbReference type="PROSITE" id="PS50928"/>
    </source>
</evidence>
<dbReference type="CDD" id="cd06261">
    <property type="entry name" value="TM_PBP2"/>
    <property type="match status" value="1"/>
</dbReference>
<proteinExistence type="predicted"/>
<reference evidence="9" key="1">
    <citation type="submission" date="2019-08" db="EMBL/GenBank/DDBJ databases">
        <authorList>
            <person name="Kucharzyk K."/>
            <person name="Murdoch R.W."/>
            <person name="Higgins S."/>
            <person name="Loffler F."/>
        </authorList>
    </citation>
    <scope>NUCLEOTIDE SEQUENCE</scope>
</reference>
<evidence type="ECO:0000256" key="3">
    <source>
        <dbReference type="ARBA" id="ARBA00022475"/>
    </source>
</evidence>
<feature type="transmembrane region" description="Helical" evidence="7">
    <location>
        <begin position="125"/>
        <end position="146"/>
    </location>
</feature>
<evidence type="ECO:0000256" key="4">
    <source>
        <dbReference type="ARBA" id="ARBA00022692"/>
    </source>
</evidence>
<dbReference type="SUPFAM" id="SSF161098">
    <property type="entry name" value="MetI-like"/>
    <property type="match status" value="1"/>
</dbReference>
<keyword evidence="2" id="KW-0813">Transport</keyword>
<keyword evidence="5 7" id="KW-1133">Transmembrane helix</keyword>
<evidence type="ECO:0000256" key="5">
    <source>
        <dbReference type="ARBA" id="ARBA00022989"/>
    </source>
</evidence>
<dbReference type="InterPro" id="IPR000515">
    <property type="entry name" value="MetI-like"/>
</dbReference>
<keyword evidence="4 7" id="KW-0812">Transmembrane</keyword>
<dbReference type="EMBL" id="VSSQ01022014">
    <property type="protein sequence ID" value="MPM68006.1"/>
    <property type="molecule type" value="Genomic_DNA"/>
</dbReference>
<dbReference type="GO" id="GO:0055085">
    <property type="term" value="P:transmembrane transport"/>
    <property type="evidence" value="ECO:0007669"/>
    <property type="project" value="InterPro"/>
</dbReference>
<keyword evidence="6 7" id="KW-0472">Membrane</keyword>
<feature type="transmembrane region" description="Helical" evidence="7">
    <location>
        <begin position="158"/>
        <end position="178"/>
    </location>
</feature>
<dbReference type="PANTHER" id="PTHR32243:SF18">
    <property type="entry name" value="INNER MEMBRANE ABC TRANSPORTER PERMEASE PROTEIN YCJP"/>
    <property type="match status" value="1"/>
</dbReference>
<dbReference type="Pfam" id="PF00528">
    <property type="entry name" value="BPD_transp_1"/>
    <property type="match status" value="1"/>
</dbReference>
<evidence type="ECO:0000256" key="6">
    <source>
        <dbReference type="ARBA" id="ARBA00023136"/>
    </source>
</evidence>
<evidence type="ECO:0000256" key="2">
    <source>
        <dbReference type="ARBA" id="ARBA00022448"/>
    </source>
</evidence>
<feature type="transmembrane region" description="Helical" evidence="7">
    <location>
        <begin position="92"/>
        <end position="113"/>
    </location>
</feature>
<feature type="transmembrane region" description="Helical" evidence="7">
    <location>
        <begin position="20"/>
        <end position="41"/>
    </location>
</feature>
<feature type="transmembrane region" description="Helical" evidence="7">
    <location>
        <begin position="257"/>
        <end position="278"/>
    </location>
</feature>
<accession>A0A645BRL6</accession>
<evidence type="ECO:0000256" key="7">
    <source>
        <dbReference type="SAM" id="Phobius"/>
    </source>
</evidence>